<accession>A0A2N3L9D0</accession>
<feature type="domain" description="SPOR" evidence="3">
    <location>
        <begin position="210"/>
        <end position="295"/>
    </location>
</feature>
<dbReference type="EMBL" id="NXGX01000002">
    <property type="protein sequence ID" value="PKR59372.1"/>
    <property type="molecule type" value="Genomic_DNA"/>
</dbReference>
<dbReference type="InterPro" id="IPR036680">
    <property type="entry name" value="SPOR-like_sf"/>
</dbReference>
<feature type="region of interest" description="Disordered" evidence="1">
    <location>
        <begin position="113"/>
        <end position="180"/>
    </location>
</feature>
<keyword evidence="2" id="KW-0812">Transmembrane</keyword>
<sequence>MNEEHGNNLHAEREAHYAAEPGAGKSKLKGIMTVFFGAAVVIGGLGGAGYWFYNQGQPIQDDGKLPILLPDPAPIKLRPEDPGGMEVPHRNTTVYDQLSDVDPDADVVLQELPDMPRTPDVMPTAPKSSDVVASNDDGAVDGDGDVKVDPAAESPADDAADAADTSSGMAAPEIKAPDTMSDAEKAIAAVDARAKETPQAASPEKPQEKPAATGDFRIQLASLREEDKASAEWKRLSSKNKDLLGNLQMFVQRTEIEGKGVYYRLQAGPVADASAAEKLCGDLKQRKVGCLIVRP</sequence>
<evidence type="ECO:0000256" key="1">
    <source>
        <dbReference type="SAM" id="MobiDB-lite"/>
    </source>
</evidence>
<dbReference type="GO" id="GO:0042834">
    <property type="term" value="F:peptidoglycan binding"/>
    <property type="evidence" value="ECO:0007669"/>
    <property type="project" value="InterPro"/>
</dbReference>
<feature type="compositionally biased region" description="Low complexity" evidence="1">
    <location>
        <begin position="128"/>
        <end position="137"/>
    </location>
</feature>
<feature type="compositionally biased region" description="Low complexity" evidence="1">
    <location>
        <begin position="162"/>
        <end position="171"/>
    </location>
</feature>
<evidence type="ECO:0000256" key="2">
    <source>
        <dbReference type="SAM" id="Phobius"/>
    </source>
</evidence>
<dbReference type="PROSITE" id="PS51724">
    <property type="entry name" value="SPOR"/>
    <property type="match status" value="1"/>
</dbReference>
<dbReference type="Pfam" id="PF05036">
    <property type="entry name" value="SPOR"/>
    <property type="match status" value="1"/>
</dbReference>
<evidence type="ECO:0000313" key="5">
    <source>
        <dbReference type="Proteomes" id="UP000233332"/>
    </source>
</evidence>
<evidence type="ECO:0000259" key="3">
    <source>
        <dbReference type="PROSITE" id="PS51724"/>
    </source>
</evidence>
<dbReference type="RefSeq" id="WP_101300367.1">
    <property type="nucleotide sequence ID" value="NZ_NXGX01000002.1"/>
</dbReference>
<proteinExistence type="predicted"/>
<evidence type="ECO:0000313" key="4">
    <source>
        <dbReference type="EMBL" id="PKR59372.1"/>
    </source>
</evidence>
<comment type="caution">
    <text evidence="4">The sequence shown here is derived from an EMBL/GenBank/DDBJ whole genome shotgun (WGS) entry which is preliminary data.</text>
</comment>
<organism evidence="4 5">
    <name type="scientific">Thalassospira lohafexi</name>
    <dbReference type="NCBI Taxonomy" id="744227"/>
    <lineage>
        <taxon>Bacteria</taxon>
        <taxon>Pseudomonadati</taxon>
        <taxon>Pseudomonadota</taxon>
        <taxon>Alphaproteobacteria</taxon>
        <taxon>Rhodospirillales</taxon>
        <taxon>Thalassospiraceae</taxon>
        <taxon>Thalassospira</taxon>
    </lineage>
</organism>
<dbReference type="InterPro" id="IPR007730">
    <property type="entry name" value="SPOR-like_dom"/>
</dbReference>
<dbReference type="Gene3D" id="3.30.70.1070">
    <property type="entry name" value="Sporulation related repeat"/>
    <property type="match status" value="1"/>
</dbReference>
<reference evidence="4 5" key="1">
    <citation type="submission" date="2017-09" db="EMBL/GenBank/DDBJ databases">
        <title>Biodiversity and function of Thalassospira species in the particle-attached aromatic-hydrocarbon-degrading consortia from the surface seawater of the China South Sea.</title>
        <authorList>
            <person name="Dong C."/>
            <person name="Lai Q."/>
            <person name="Shao Z."/>
        </authorList>
    </citation>
    <scope>NUCLEOTIDE SEQUENCE [LARGE SCALE GENOMIC DNA]</scope>
    <source>
        <strain evidence="4 5">139Z-12</strain>
    </source>
</reference>
<keyword evidence="5" id="KW-1185">Reference proteome</keyword>
<feature type="region of interest" description="Disordered" evidence="1">
    <location>
        <begin position="193"/>
        <end position="214"/>
    </location>
</feature>
<protein>
    <submittedName>
        <fullName evidence="4">Energy transducer TonB</fullName>
    </submittedName>
</protein>
<name>A0A2N3L9D0_9PROT</name>
<dbReference type="SUPFAM" id="SSF110997">
    <property type="entry name" value="Sporulation related repeat"/>
    <property type="match status" value="1"/>
</dbReference>
<gene>
    <name evidence="4" type="ORF">COO92_04855</name>
</gene>
<keyword evidence="2" id="KW-1133">Transmembrane helix</keyword>
<dbReference type="Proteomes" id="UP000233332">
    <property type="component" value="Unassembled WGS sequence"/>
</dbReference>
<feature type="transmembrane region" description="Helical" evidence="2">
    <location>
        <begin position="34"/>
        <end position="53"/>
    </location>
</feature>
<keyword evidence="2" id="KW-0472">Membrane</keyword>
<dbReference type="AlphaFoldDB" id="A0A2N3L9D0"/>